<dbReference type="eggNOG" id="ENOG502SBJF">
    <property type="taxonomic scope" value="Eukaryota"/>
</dbReference>
<protein>
    <submittedName>
        <fullName evidence="3">Uncharacterized protein</fullName>
    </submittedName>
</protein>
<feature type="region of interest" description="Disordered" evidence="2">
    <location>
        <begin position="335"/>
        <end position="356"/>
    </location>
</feature>
<evidence type="ECO:0000256" key="2">
    <source>
        <dbReference type="SAM" id="MobiDB-lite"/>
    </source>
</evidence>
<dbReference type="EMBL" id="CP000501">
    <property type="protein sequence ID" value="ABN68149.2"/>
    <property type="molecule type" value="Genomic_DNA"/>
</dbReference>
<dbReference type="Proteomes" id="UP000002258">
    <property type="component" value="Chromosome 7"/>
</dbReference>
<feature type="region of interest" description="Disordered" evidence="2">
    <location>
        <begin position="1"/>
        <end position="36"/>
    </location>
</feature>
<accession>A3LZF1</accession>
<feature type="compositionally biased region" description="Acidic residues" evidence="2">
    <location>
        <begin position="709"/>
        <end position="740"/>
    </location>
</feature>
<dbReference type="GeneID" id="4840663"/>
<keyword evidence="4" id="KW-1185">Reference proteome</keyword>
<dbReference type="AlphaFoldDB" id="A3LZF1"/>
<organism evidence="3 4">
    <name type="scientific">Scheffersomyces stipitis (strain ATCC 58785 / CBS 6054 / NBRC 10063 / NRRL Y-11545)</name>
    <name type="common">Yeast</name>
    <name type="synonym">Pichia stipitis</name>
    <dbReference type="NCBI Taxonomy" id="322104"/>
    <lineage>
        <taxon>Eukaryota</taxon>
        <taxon>Fungi</taxon>
        <taxon>Dikarya</taxon>
        <taxon>Ascomycota</taxon>
        <taxon>Saccharomycotina</taxon>
        <taxon>Pichiomycetes</taxon>
        <taxon>Debaryomycetaceae</taxon>
        <taxon>Scheffersomyces</taxon>
    </lineage>
</organism>
<feature type="compositionally biased region" description="Low complexity" evidence="2">
    <location>
        <begin position="56"/>
        <end position="73"/>
    </location>
</feature>
<dbReference type="HOGENOM" id="CLU_347134_0_0_1"/>
<dbReference type="KEGG" id="pic:PICST_85046"/>
<proteinExistence type="predicted"/>
<feature type="region of interest" description="Disordered" evidence="2">
    <location>
        <begin position="705"/>
        <end position="740"/>
    </location>
</feature>
<reference evidence="3 4" key="1">
    <citation type="journal article" date="2007" name="Nat. Biotechnol.">
        <title>Genome sequence of the lignocellulose-bioconverting and xylose-fermenting yeast Pichia stipitis.</title>
        <authorList>
            <person name="Jeffries T.W."/>
            <person name="Grigoriev I.V."/>
            <person name="Grimwood J."/>
            <person name="Laplaza J.M."/>
            <person name="Aerts A."/>
            <person name="Salamov A."/>
            <person name="Schmutz J."/>
            <person name="Lindquist E."/>
            <person name="Dehal P."/>
            <person name="Shapiro H."/>
            <person name="Jin Y.S."/>
            <person name="Passoth V."/>
            <person name="Richardson P.M."/>
        </authorList>
    </citation>
    <scope>NUCLEOTIDE SEQUENCE [LARGE SCALE GENOMIC DNA]</scope>
    <source>
        <strain evidence="4">ATCC 58785 / CBS 6054 / NBRC 10063 / NRRL Y-11545</strain>
    </source>
</reference>
<dbReference type="OMA" id="SPEPDCK"/>
<evidence type="ECO:0000313" key="4">
    <source>
        <dbReference type="Proteomes" id="UP000002258"/>
    </source>
</evidence>
<dbReference type="STRING" id="322104.A3LZF1"/>
<evidence type="ECO:0000256" key="1">
    <source>
        <dbReference type="SAM" id="Coils"/>
    </source>
</evidence>
<sequence length="801" mass="91261">MDSSEGYNKENAITLISQSHPSTPPGLPLSSKRSLNSLNSLNGSPLAYYTKKTDGSPSRSVSTSSASSTSLGSLQKEYNSLERRYTDLVLQNKSLLVEFTALEQDVHIKTTQLKEQAEKNRNYELFIKSIQDEHNKSSDLLTREISFYKELLQEVQSNLDKLTAEFDSYRQKSIANSPSQEHDSQNDISYERLSKEYRALQSNFELEKTSKTVLIDQIDYLTKENEALRMEQQRDSLASQNFISDDILDSSVIHDITHTIHTMNDYNDHNEINNNNSSNNNNSNMISYLADELRNNHSSPIKAEYNTDESMEISRNFQFPPPEFAESNFLPKTEKLESSSKIQFPPSPEPGVKEKRQSLPLHLRGSQCDEEFVLSPFKLANATISLIGNDDRVVPSVKRYSSSKPNHNRYNSHEIVPIMVEFEPLESALRSTSVPEKAHHNNNSHKFDIINESSEGSVENSKTASARDGAFFALNGYDSKSNRNSATMMSSKRSSLISENYSNDITRHEITKLKFELQSLRLHNEKLLSYIGFELQKQKKNIKKLTKKQSTRTLRSYPSKKKMEYSDAKLIERSKEMLIQKKRVLRSVSINAILSKKYHDNSGMRPTNAIGIIPTGLSPFANSLFTTFENEFEQDEDGLSLHNDLGEDEYGFLTHNDRFSSRVFSNGLYAYLNFDENELDGDETADCDKERRIKKYRSQVFEKSKFASSDDEAGEDGTDEATEVEKDDWEEISGESSSEEELGMITQIKYLMFGASALSAKQKRKKDQHSLVDDGLKYKFFTIALGIMIIGLKFSHQHYDN</sequence>
<feature type="region of interest" description="Disordered" evidence="2">
    <location>
        <begin position="48"/>
        <end position="73"/>
    </location>
</feature>
<name>A3LZF1_PICST</name>
<keyword evidence="1" id="KW-0175">Coiled coil</keyword>
<dbReference type="OrthoDB" id="3995760at2759"/>
<dbReference type="RefSeq" id="XP_001386178.2">
    <property type="nucleotide sequence ID" value="XM_001386141.1"/>
</dbReference>
<gene>
    <name evidence="3" type="ORF">PICST_85046</name>
</gene>
<feature type="coiled-coil region" evidence="1">
    <location>
        <begin position="145"/>
        <end position="172"/>
    </location>
</feature>
<evidence type="ECO:0000313" key="3">
    <source>
        <dbReference type="EMBL" id="ABN68149.2"/>
    </source>
</evidence>
<dbReference type="InParanoid" id="A3LZF1"/>